<dbReference type="Proteomes" id="UP000229098">
    <property type="component" value="Unassembled WGS sequence"/>
</dbReference>
<proteinExistence type="predicted"/>
<reference evidence="2" key="1">
    <citation type="submission" date="2017-09" db="EMBL/GenBank/DDBJ databases">
        <title>Depth-based differentiation of microbial function through sediment-hosted aquifers and enrichment of novel symbionts in the deep terrestrial subsurface.</title>
        <authorList>
            <person name="Probst A.J."/>
            <person name="Ladd B."/>
            <person name="Jarett J.K."/>
            <person name="Geller-Mcgrath D.E."/>
            <person name="Sieber C.M.K."/>
            <person name="Emerson J.B."/>
            <person name="Anantharaman K."/>
            <person name="Thomas B.C."/>
            <person name="Malmstrom R."/>
            <person name="Stieglmeier M."/>
            <person name="Klingl A."/>
            <person name="Woyke T."/>
            <person name="Ryan C.M."/>
            <person name="Banfield J.F."/>
        </authorList>
    </citation>
    <scope>NUCLEOTIDE SEQUENCE [LARGE SCALE GENOMIC DNA]</scope>
</reference>
<comment type="caution">
    <text evidence="1">The sequence shown here is derived from an EMBL/GenBank/DDBJ whole genome shotgun (WGS) entry which is preliminary data.</text>
</comment>
<gene>
    <name evidence="1" type="ORF">COU90_02845</name>
</gene>
<sequence>MEEEYEYATALNEDGFYPVYALYRVKGEYRLLWAILAEAIACLFDKNHPDASSEAREWINSEEDLWLGSFNNICEIFGINQSYLRKNLLQGQEDAVVSYISSRKKLFTT</sequence>
<evidence type="ECO:0000313" key="1">
    <source>
        <dbReference type="EMBL" id="PJE64365.1"/>
    </source>
</evidence>
<organism evidence="1 2">
    <name type="scientific">Candidatus Ryanbacteria bacterium CG10_big_fil_rev_8_21_14_0_10_43_42</name>
    <dbReference type="NCBI Taxonomy" id="1974864"/>
    <lineage>
        <taxon>Bacteria</taxon>
        <taxon>Candidatus Ryaniibacteriota</taxon>
    </lineage>
</organism>
<dbReference type="EMBL" id="PFEF01000006">
    <property type="protein sequence ID" value="PJE64365.1"/>
    <property type="molecule type" value="Genomic_DNA"/>
</dbReference>
<accession>A0A2M8KWQ3</accession>
<dbReference type="AlphaFoldDB" id="A0A2M8KWQ3"/>
<name>A0A2M8KWQ3_9BACT</name>
<protein>
    <submittedName>
        <fullName evidence="1">Uncharacterized protein</fullName>
    </submittedName>
</protein>
<evidence type="ECO:0000313" key="2">
    <source>
        <dbReference type="Proteomes" id="UP000229098"/>
    </source>
</evidence>